<dbReference type="PANTHER" id="PTHR43685:SF2">
    <property type="entry name" value="GLYCOSYLTRANSFERASE 2-LIKE DOMAIN-CONTAINING PROTEIN"/>
    <property type="match status" value="1"/>
</dbReference>
<evidence type="ECO:0000313" key="2">
    <source>
        <dbReference type="EMBL" id="SFA88772.1"/>
    </source>
</evidence>
<keyword evidence="3" id="KW-1185">Reference proteome</keyword>
<protein>
    <submittedName>
        <fullName evidence="2">Glycosyltransferase, GT2 family</fullName>
    </submittedName>
</protein>
<dbReference type="OrthoDB" id="761861at2"/>
<proteinExistence type="predicted"/>
<dbReference type="InterPro" id="IPR029044">
    <property type="entry name" value="Nucleotide-diphossugar_trans"/>
</dbReference>
<name>A0A1I0WJ47_9FLAO</name>
<dbReference type="EMBL" id="FOJT01000002">
    <property type="protein sequence ID" value="SFA88772.1"/>
    <property type="molecule type" value="Genomic_DNA"/>
</dbReference>
<dbReference type="GO" id="GO:0016740">
    <property type="term" value="F:transferase activity"/>
    <property type="evidence" value="ECO:0007669"/>
    <property type="project" value="UniProtKB-KW"/>
</dbReference>
<keyword evidence="2" id="KW-0808">Transferase</keyword>
<feature type="domain" description="Glycosyltransferase 2-like" evidence="1">
    <location>
        <begin position="3"/>
        <end position="142"/>
    </location>
</feature>
<organism evidence="2 3">
    <name type="scientific">Flavobacterium swingsii</name>
    <dbReference type="NCBI Taxonomy" id="498292"/>
    <lineage>
        <taxon>Bacteria</taxon>
        <taxon>Pseudomonadati</taxon>
        <taxon>Bacteroidota</taxon>
        <taxon>Flavobacteriia</taxon>
        <taxon>Flavobacteriales</taxon>
        <taxon>Flavobacteriaceae</taxon>
        <taxon>Flavobacterium</taxon>
    </lineage>
</organism>
<evidence type="ECO:0000313" key="3">
    <source>
        <dbReference type="Proteomes" id="UP000199604"/>
    </source>
</evidence>
<gene>
    <name evidence="2" type="ORF">SAMN05660845_0816</name>
</gene>
<reference evidence="3" key="1">
    <citation type="submission" date="2016-10" db="EMBL/GenBank/DDBJ databases">
        <authorList>
            <person name="Varghese N."/>
            <person name="Submissions S."/>
        </authorList>
    </citation>
    <scope>NUCLEOTIDE SEQUENCE [LARGE SCALE GENOMIC DNA]</scope>
    <source>
        <strain evidence="3">DSM 21789</strain>
    </source>
</reference>
<dbReference type="Gene3D" id="3.90.550.10">
    <property type="entry name" value="Spore Coat Polysaccharide Biosynthesis Protein SpsA, Chain A"/>
    <property type="match status" value="1"/>
</dbReference>
<dbReference type="AlphaFoldDB" id="A0A1I0WJ47"/>
<dbReference type="Pfam" id="PF00535">
    <property type="entry name" value="Glycos_transf_2"/>
    <property type="match status" value="1"/>
</dbReference>
<dbReference type="CDD" id="cd00761">
    <property type="entry name" value="Glyco_tranf_GTA_type"/>
    <property type="match status" value="1"/>
</dbReference>
<dbReference type="STRING" id="498292.SAMN05660845_0816"/>
<accession>A0A1I0WJ47</accession>
<evidence type="ECO:0000259" key="1">
    <source>
        <dbReference type="Pfam" id="PF00535"/>
    </source>
</evidence>
<sequence length="298" mass="34872">MLSILIPTYNYNTFSLVEELTNQAIATGISFEIIVLDDGSTDQISLKENSKINTLENCSYKILEKNIGRSAIRNLLAKTAKFENLLFLDSDTIPTYGNFISEYIAHINDDEKIIYGGILYQKEKPNKTKILRWVYGNKREALLVEQRNKNCYLSFLTLNFLIKKSVFNKVIFNESIPNLRHEDTLFSFELKQKNIPVFHINNPVYHLGLESSIDFLKKSEESIIGLHYLISHRLILPEYTKLSKTYFYLEKMKLIGIFRFMFNKSQFLLKKNLLSENPSLFVYDLYRIGYYCKSVQKQ</sequence>
<dbReference type="RefSeq" id="WP_091474221.1">
    <property type="nucleotide sequence ID" value="NZ_FOJT01000002.1"/>
</dbReference>
<dbReference type="SUPFAM" id="SSF53448">
    <property type="entry name" value="Nucleotide-diphospho-sugar transferases"/>
    <property type="match status" value="1"/>
</dbReference>
<dbReference type="InterPro" id="IPR001173">
    <property type="entry name" value="Glyco_trans_2-like"/>
</dbReference>
<dbReference type="InterPro" id="IPR050834">
    <property type="entry name" value="Glycosyltransf_2"/>
</dbReference>
<dbReference type="Proteomes" id="UP000199604">
    <property type="component" value="Unassembled WGS sequence"/>
</dbReference>
<dbReference type="PANTHER" id="PTHR43685">
    <property type="entry name" value="GLYCOSYLTRANSFERASE"/>
    <property type="match status" value="1"/>
</dbReference>